<dbReference type="OrthoDB" id="9797132at2"/>
<dbReference type="InterPro" id="IPR012312">
    <property type="entry name" value="Hemerythrin-like"/>
</dbReference>
<dbReference type="AlphaFoldDB" id="W0EWY7"/>
<evidence type="ECO:0000313" key="6">
    <source>
        <dbReference type="EMBL" id="AHF15282.1"/>
    </source>
</evidence>
<comment type="subcellular location">
    <subcellularLocation>
        <location evidence="1">Cytoplasm</location>
    </subcellularLocation>
</comment>
<keyword evidence="4" id="KW-0408">Iron</keyword>
<dbReference type="HOGENOM" id="CLU_076075_0_1_10"/>
<dbReference type="eggNOG" id="COG2846">
    <property type="taxonomic scope" value="Bacteria"/>
</dbReference>
<gene>
    <name evidence="6" type="ORF">NIASO_09205</name>
</gene>
<accession>W0EWY7</accession>
<reference evidence="6 7" key="1">
    <citation type="submission" date="2013-12" db="EMBL/GenBank/DDBJ databases">
        <authorList>
            <consortium name="DOE Joint Genome Institute"/>
            <person name="Eisen J."/>
            <person name="Huntemann M."/>
            <person name="Han J."/>
            <person name="Chen A."/>
            <person name="Kyrpides N."/>
            <person name="Mavromatis K."/>
            <person name="Markowitz V."/>
            <person name="Palaniappan K."/>
            <person name="Ivanova N."/>
            <person name="Schaumberg A."/>
            <person name="Pati A."/>
            <person name="Liolios K."/>
            <person name="Nordberg H.P."/>
            <person name="Cantor M.N."/>
            <person name="Hua S.X."/>
            <person name="Woyke T."/>
        </authorList>
    </citation>
    <scope>NUCLEOTIDE SEQUENCE [LARGE SCALE GENOMIC DNA]</scope>
    <source>
        <strain evidence="7">DSM 19437</strain>
    </source>
</reference>
<protein>
    <submittedName>
        <fullName evidence="6">Iron-sulfur cluster repair di-iron protein</fullName>
    </submittedName>
</protein>
<dbReference type="PANTHER" id="PTHR36438">
    <property type="entry name" value="IRON-SULFUR CLUSTER REPAIR PROTEIN YTFE"/>
    <property type="match status" value="1"/>
</dbReference>
<evidence type="ECO:0000256" key="4">
    <source>
        <dbReference type="ARBA" id="ARBA00023004"/>
    </source>
</evidence>
<dbReference type="Proteomes" id="UP000003586">
    <property type="component" value="Chromosome"/>
</dbReference>
<keyword evidence="3" id="KW-0479">Metal-binding</keyword>
<dbReference type="KEGG" id="nso:NIASO_09205"/>
<dbReference type="PANTHER" id="PTHR36438:SF1">
    <property type="entry name" value="IRON-SULFUR CLUSTER REPAIR PROTEIN YTFE"/>
    <property type="match status" value="1"/>
</dbReference>
<evidence type="ECO:0000256" key="3">
    <source>
        <dbReference type="ARBA" id="ARBA00022723"/>
    </source>
</evidence>
<dbReference type="InterPro" id="IPR038062">
    <property type="entry name" value="ScdA-like_N_sf"/>
</dbReference>
<evidence type="ECO:0000256" key="2">
    <source>
        <dbReference type="ARBA" id="ARBA00022490"/>
    </source>
</evidence>
<sequence length="236" mass="26902">MNITPQTIIGALVAQDYRTAPVFKNYGIDFCCKGNRTIAEACEKKRIALDPLIDTLNNAAQTVSASTPDFNAWPPDLLADYIEKKHHRYISSRTPEIIPFLNKLARVHGDLHPELIELDQLFNESAWDLAAHLKNEEQILFPYIRKMVESGRATAPFGTVQHPIEVMLYEHNNEGERFRKMAALTNNYTPPEGACNTYKATFSLLKEFEEDLHLHIHLENNILFPKALLLEQSLCN</sequence>
<proteinExistence type="predicted"/>
<organism evidence="6 7">
    <name type="scientific">Niabella soli DSM 19437</name>
    <dbReference type="NCBI Taxonomy" id="929713"/>
    <lineage>
        <taxon>Bacteria</taxon>
        <taxon>Pseudomonadati</taxon>
        <taxon>Bacteroidota</taxon>
        <taxon>Chitinophagia</taxon>
        <taxon>Chitinophagales</taxon>
        <taxon>Chitinophagaceae</taxon>
        <taxon>Niabella</taxon>
    </lineage>
</organism>
<evidence type="ECO:0000256" key="1">
    <source>
        <dbReference type="ARBA" id="ARBA00004496"/>
    </source>
</evidence>
<keyword evidence="7" id="KW-1185">Reference proteome</keyword>
<dbReference type="NCBIfam" id="TIGR03652">
    <property type="entry name" value="FeS_repair_RIC"/>
    <property type="match status" value="1"/>
</dbReference>
<feature type="domain" description="Hemerythrin-like" evidence="5">
    <location>
        <begin position="84"/>
        <end position="227"/>
    </location>
</feature>
<dbReference type="Pfam" id="PF04405">
    <property type="entry name" value="ScdA_N"/>
    <property type="match status" value="1"/>
</dbReference>
<evidence type="ECO:0000313" key="7">
    <source>
        <dbReference type="Proteomes" id="UP000003586"/>
    </source>
</evidence>
<name>W0EWY7_9BACT</name>
<evidence type="ECO:0000259" key="5">
    <source>
        <dbReference type="Pfam" id="PF01814"/>
    </source>
</evidence>
<dbReference type="Pfam" id="PF01814">
    <property type="entry name" value="Hemerythrin"/>
    <property type="match status" value="1"/>
</dbReference>
<dbReference type="GO" id="GO:0005737">
    <property type="term" value="C:cytoplasm"/>
    <property type="evidence" value="ECO:0007669"/>
    <property type="project" value="UniProtKB-SubCell"/>
</dbReference>
<keyword evidence="2" id="KW-0963">Cytoplasm</keyword>
<dbReference type="GO" id="GO:0046872">
    <property type="term" value="F:metal ion binding"/>
    <property type="evidence" value="ECO:0007669"/>
    <property type="project" value="UniProtKB-KW"/>
</dbReference>
<dbReference type="Gene3D" id="1.10.3910.10">
    <property type="entry name" value="SP0561-like"/>
    <property type="match status" value="1"/>
</dbReference>
<dbReference type="RefSeq" id="WP_008584387.1">
    <property type="nucleotide sequence ID" value="NZ_CP007035.1"/>
</dbReference>
<dbReference type="EMBL" id="CP007035">
    <property type="protein sequence ID" value="AHF15282.1"/>
    <property type="molecule type" value="Genomic_DNA"/>
</dbReference>
<dbReference type="Gene3D" id="1.20.120.520">
    <property type="entry name" value="nmb1532 protein domain like"/>
    <property type="match status" value="1"/>
</dbReference>
<dbReference type="STRING" id="929713.NIASO_09205"/>
<dbReference type="InterPro" id="IPR019903">
    <property type="entry name" value="RIC_family"/>
</dbReference>